<dbReference type="PANTHER" id="PTHR31719">
    <property type="entry name" value="NAC TRANSCRIPTION FACTOR 56"/>
    <property type="match status" value="1"/>
</dbReference>
<evidence type="ECO:0000256" key="2">
    <source>
        <dbReference type="ARBA" id="ARBA00023125"/>
    </source>
</evidence>
<dbReference type="SUPFAM" id="SSF101941">
    <property type="entry name" value="NAC domain"/>
    <property type="match status" value="1"/>
</dbReference>
<organism evidence="6">
    <name type="scientific">Fagus sylvatica</name>
    <name type="common">Beechnut</name>
    <dbReference type="NCBI Taxonomy" id="28930"/>
    <lineage>
        <taxon>Eukaryota</taxon>
        <taxon>Viridiplantae</taxon>
        <taxon>Streptophyta</taxon>
        <taxon>Embryophyta</taxon>
        <taxon>Tracheophyta</taxon>
        <taxon>Spermatophyta</taxon>
        <taxon>Magnoliopsida</taxon>
        <taxon>eudicotyledons</taxon>
        <taxon>Gunneridae</taxon>
        <taxon>Pentapetalae</taxon>
        <taxon>rosids</taxon>
        <taxon>fabids</taxon>
        <taxon>Fagales</taxon>
        <taxon>Fagaceae</taxon>
        <taxon>Fagus</taxon>
    </lineage>
</organism>
<sequence>MSSHCLSPTMEVDENCEPSFKVSVTTPNNPTTPSLLPGCNKSSLKTVELVSDSSVNNLSKENKKELLDTFPPGYRFCPTDDELIRFYLQNKVLNKPLPPNRIANTNIYLNNPDYLAGRYKQCRENEWYFFTPRDRKYQKGSRPRRSAGDGYWKATGADRSIIFKETTIGFRKTLVFYIGKPPKGEKTDWIMHEYRVNGPPRERKSENDMRLDDSILCRIYKKTDHKPRNYHKSIKTCTQDDDHTGIPCSTSLLDDKENKPMEKADQKPIIVRTQDEDHTRIPYSYLPDDNENKPLENFDFSDAMDDPMVYAHYYNALNALLESDFCSINDLHFLNSDPDKLRDVSDDDDSCQ</sequence>
<keyword evidence="1" id="KW-0805">Transcription regulation</keyword>
<gene>
    <name evidence="6" type="ORF">FSB_LOCUS9274</name>
</gene>
<dbReference type="Gene3D" id="2.170.150.80">
    <property type="entry name" value="NAC domain"/>
    <property type="match status" value="1"/>
</dbReference>
<dbReference type="AlphaFoldDB" id="A0A2N9F2Q9"/>
<evidence type="ECO:0000313" key="6">
    <source>
        <dbReference type="EMBL" id="SPC81392.1"/>
    </source>
</evidence>
<reference evidence="6" key="1">
    <citation type="submission" date="2018-02" db="EMBL/GenBank/DDBJ databases">
        <authorList>
            <person name="Cohen D.B."/>
            <person name="Kent A.D."/>
        </authorList>
    </citation>
    <scope>NUCLEOTIDE SEQUENCE</scope>
</reference>
<dbReference type="Pfam" id="PF02365">
    <property type="entry name" value="NAM"/>
    <property type="match status" value="1"/>
</dbReference>
<dbReference type="PROSITE" id="PS51005">
    <property type="entry name" value="NAC"/>
    <property type="match status" value="1"/>
</dbReference>
<name>A0A2N9F2Q9_FAGSY</name>
<accession>A0A2N9F2Q9</accession>
<keyword evidence="3" id="KW-0804">Transcription</keyword>
<keyword evidence="4" id="KW-0539">Nucleus</keyword>
<dbReference type="EMBL" id="OIVN01000513">
    <property type="protein sequence ID" value="SPC81392.1"/>
    <property type="molecule type" value="Genomic_DNA"/>
</dbReference>
<dbReference type="GO" id="GO:0003677">
    <property type="term" value="F:DNA binding"/>
    <property type="evidence" value="ECO:0007669"/>
    <property type="project" value="UniProtKB-KW"/>
</dbReference>
<evidence type="ECO:0000256" key="1">
    <source>
        <dbReference type="ARBA" id="ARBA00023015"/>
    </source>
</evidence>
<evidence type="ECO:0000256" key="4">
    <source>
        <dbReference type="ARBA" id="ARBA00023242"/>
    </source>
</evidence>
<dbReference type="GO" id="GO:0006355">
    <property type="term" value="P:regulation of DNA-templated transcription"/>
    <property type="evidence" value="ECO:0007669"/>
    <property type="project" value="InterPro"/>
</dbReference>
<evidence type="ECO:0000256" key="3">
    <source>
        <dbReference type="ARBA" id="ARBA00023163"/>
    </source>
</evidence>
<proteinExistence type="predicted"/>
<protein>
    <recommendedName>
        <fullName evidence="5">NAC domain-containing protein</fullName>
    </recommendedName>
</protein>
<dbReference type="InterPro" id="IPR003441">
    <property type="entry name" value="NAC-dom"/>
</dbReference>
<dbReference type="PANTHER" id="PTHR31719:SF179">
    <property type="entry name" value="OS08G0148400 PROTEIN"/>
    <property type="match status" value="1"/>
</dbReference>
<keyword evidence="2" id="KW-0238">DNA-binding</keyword>
<dbReference type="InterPro" id="IPR036093">
    <property type="entry name" value="NAC_dom_sf"/>
</dbReference>
<feature type="domain" description="NAC" evidence="5">
    <location>
        <begin position="70"/>
        <end position="222"/>
    </location>
</feature>
<evidence type="ECO:0000259" key="5">
    <source>
        <dbReference type="PROSITE" id="PS51005"/>
    </source>
</evidence>